<accession>A0AAD7C892</accession>
<evidence type="ECO:0000256" key="4">
    <source>
        <dbReference type="PROSITE-ProRule" id="PRU00134"/>
    </source>
</evidence>
<keyword evidence="7" id="KW-1185">Reference proteome</keyword>
<evidence type="ECO:0000256" key="3">
    <source>
        <dbReference type="ARBA" id="ARBA00022833"/>
    </source>
</evidence>
<evidence type="ECO:0000313" key="7">
    <source>
        <dbReference type="Proteomes" id="UP001221142"/>
    </source>
</evidence>
<keyword evidence="1" id="KW-0479">Metal-binding</keyword>
<name>A0AAD7C892_9AGAR</name>
<dbReference type="SUPFAM" id="SSF144232">
    <property type="entry name" value="HIT/MYND zinc finger-like"/>
    <property type="match status" value="1"/>
</dbReference>
<organism evidence="6 7">
    <name type="scientific">Roridomyces roridus</name>
    <dbReference type="NCBI Taxonomy" id="1738132"/>
    <lineage>
        <taxon>Eukaryota</taxon>
        <taxon>Fungi</taxon>
        <taxon>Dikarya</taxon>
        <taxon>Basidiomycota</taxon>
        <taxon>Agaricomycotina</taxon>
        <taxon>Agaricomycetes</taxon>
        <taxon>Agaricomycetidae</taxon>
        <taxon>Agaricales</taxon>
        <taxon>Marasmiineae</taxon>
        <taxon>Mycenaceae</taxon>
        <taxon>Roridomyces</taxon>
    </lineage>
</organism>
<proteinExistence type="predicted"/>
<protein>
    <recommendedName>
        <fullName evidence="5">MYND-type domain-containing protein</fullName>
    </recommendedName>
</protein>
<dbReference type="AlphaFoldDB" id="A0AAD7C892"/>
<dbReference type="EMBL" id="JARKIF010000004">
    <property type="protein sequence ID" value="KAJ7641818.1"/>
    <property type="molecule type" value="Genomic_DNA"/>
</dbReference>
<reference evidence="6" key="1">
    <citation type="submission" date="2023-03" db="EMBL/GenBank/DDBJ databases">
        <title>Massive genome expansion in bonnet fungi (Mycena s.s.) driven by repeated elements and novel gene families across ecological guilds.</title>
        <authorList>
            <consortium name="Lawrence Berkeley National Laboratory"/>
            <person name="Harder C.B."/>
            <person name="Miyauchi S."/>
            <person name="Viragh M."/>
            <person name="Kuo A."/>
            <person name="Thoen E."/>
            <person name="Andreopoulos B."/>
            <person name="Lu D."/>
            <person name="Skrede I."/>
            <person name="Drula E."/>
            <person name="Henrissat B."/>
            <person name="Morin E."/>
            <person name="Kohler A."/>
            <person name="Barry K."/>
            <person name="LaButti K."/>
            <person name="Morin E."/>
            <person name="Salamov A."/>
            <person name="Lipzen A."/>
            <person name="Mereny Z."/>
            <person name="Hegedus B."/>
            <person name="Baldrian P."/>
            <person name="Stursova M."/>
            <person name="Weitz H."/>
            <person name="Taylor A."/>
            <person name="Grigoriev I.V."/>
            <person name="Nagy L.G."/>
            <person name="Martin F."/>
            <person name="Kauserud H."/>
        </authorList>
    </citation>
    <scope>NUCLEOTIDE SEQUENCE</scope>
    <source>
        <strain evidence="6">9284</strain>
    </source>
</reference>
<sequence length="554" mass="62615">MDTPTLSDRERRAFLPVFFAVLDPARIPNADKLEELLRYPKDIEAIGCADVSLGAVLDLRPPNAIGPSLWPRVWPWVHFFHTYREHLNRIPLMPETHFYPDVLLFAASLIGDDSAPTSELIYSAPGFWDCFIEGWKLLTRGVDDPDSLVYDLGVILAESNLGWHPERLQAMIDAAGSIQHLAGLIVDYIRTVNKRPAVGDAQSHLDDIDRLVAFLTAAEQLPDADEAPTDLASRLGPLGRVLYERGCAEELVGAIFLLCDTIEEHTDWVMQRWLDAVPVTPVVRFPSTVLQLLLPTALVYLPVVVAYRDALKDVQDLLSRDDFKNTGLFEDWQQFFAMADERVEALAEFESPFFEPKKACDNSKCGIIQKSFCLQQCSGCQVFYYCSVECQRSDWEHGHRDTCRFHRSLLLSECAAQPKLTFKERSFLRALVQNKYLKDRRSICAAQVRALSQYDPEKHGGLFTVFDYSKAVPIITVYPVPIDPSNVPAQSPFGVGEWTWERTWVIPLRTNGTALYGGLKKLSHKFRRGELAEADLMVEIDSLLESTTNIVEIH</sequence>
<feature type="domain" description="MYND-type" evidence="5">
    <location>
        <begin position="362"/>
        <end position="403"/>
    </location>
</feature>
<dbReference type="Gene3D" id="6.10.140.2220">
    <property type="match status" value="1"/>
</dbReference>
<evidence type="ECO:0000256" key="2">
    <source>
        <dbReference type="ARBA" id="ARBA00022771"/>
    </source>
</evidence>
<evidence type="ECO:0000259" key="5">
    <source>
        <dbReference type="PROSITE" id="PS50865"/>
    </source>
</evidence>
<evidence type="ECO:0000256" key="1">
    <source>
        <dbReference type="ARBA" id="ARBA00022723"/>
    </source>
</evidence>
<evidence type="ECO:0000313" key="6">
    <source>
        <dbReference type="EMBL" id="KAJ7641818.1"/>
    </source>
</evidence>
<dbReference type="Pfam" id="PF01753">
    <property type="entry name" value="zf-MYND"/>
    <property type="match status" value="1"/>
</dbReference>
<keyword evidence="2 4" id="KW-0863">Zinc-finger</keyword>
<dbReference type="InterPro" id="IPR002893">
    <property type="entry name" value="Znf_MYND"/>
</dbReference>
<dbReference type="Proteomes" id="UP001221142">
    <property type="component" value="Unassembled WGS sequence"/>
</dbReference>
<gene>
    <name evidence="6" type="ORF">FB45DRAFT_1054235</name>
</gene>
<keyword evidence="3" id="KW-0862">Zinc</keyword>
<dbReference type="GO" id="GO:0008270">
    <property type="term" value="F:zinc ion binding"/>
    <property type="evidence" value="ECO:0007669"/>
    <property type="project" value="UniProtKB-KW"/>
</dbReference>
<comment type="caution">
    <text evidence="6">The sequence shown here is derived from an EMBL/GenBank/DDBJ whole genome shotgun (WGS) entry which is preliminary data.</text>
</comment>
<dbReference type="PROSITE" id="PS50865">
    <property type="entry name" value="ZF_MYND_2"/>
    <property type="match status" value="1"/>
</dbReference>